<organism evidence="8 9">
    <name type="scientific">Sanguibacter biliveldensis</name>
    <dbReference type="NCBI Taxonomy" id="3030830"/>
    <lineage>
        <taxon>Bacteria</taxon>
        <taxon>Bacillati</taxon>
        <taxon>Actinomycetota</taxon>
        <taxon>Actinomycetes</taxon>
        <taxon>Micrococcales</taxon>
        <taxon>Sanguibacteraceae</taxon>
        <taxon>Sanguibacter</taxon>
    </lineage>
</organism>
<dbReference type="RefSeq" id="WP_319156341.1">
    <property type="nucleotide sequence ID" value="NZ_CP138359.1"/>
</dbReference>
<feature type="compositionally biased region" description="Polar residues" evidence="6">
    <location>
        <begin position="1"/>
        <end position="16"/>
    </location>
</feature>
<dbReference type="InterPro" id="IPR036962">
    <property type="entry name" value="Glyco_hydro_3_N_sf"/>
</dbReference>
<dbReference type="InterPro" id="IPR017853">
    <property type="entry name" value="GH"/>
</dbReference>
<dbReference type="GO" id="GO:0004563">
    <property type="term" value="F:beta-N-acetylhexosaminidase activity"/>
    <property type="evidence" value="ECO:0007669"/>
    <property type="project" value="UniProtKB-EC"/>
</dbReference>
<feature type="region of interest" description="Disordered" evidence="6">
    <location>
        <begin position="615"/>
        <end position="635"/>
    </location>
</feature>
<dbReference type="InterPro" id="IPR036881">
    <property type="entry name" value="Glyco_hydro_3_C_sf"/>
</dbReference>
<evidence type="ECO:0000256" key="5">
    <source>
        <dbReference type="ARBA" id="ARBA00023295"/>
    </source>
</evidence>
<dbReference type="PANTHER" id="PTHR30480">
    <property type="entry name" value="BETA-HEXOSAMINIDASE-RELATED"/>
    <property type="match status" value="1"/>
</dbReference>
<dbReference type="Gene3D" id="3.40.50.1700">
    <property type="entry name" value="Glycoside hydrolase family 3 C-terminal domain"/>
    <property type="match status" value="1"/>
</dbReference>
<dbReference type="EMBL" id="CP138359">
    <property type="protein sequence ID" value="WPF81644.1"/>
    <property type="molecule type" value="Genomic_DNA"/>
</dbReference>
<dbReference type="AlphaFoldDB" id="A0AAF0Z6K4"/>
<keyword evidence="9" id="KW-1185">Reference proteome</keyword>
<dbReference type="Pfam" id="PF00933">
    <property type="entry name" value="Glyco_hydro_3"/>
    <property type="match status" value="1"/>
</dbReference>
<dbReference type="InterPro" id="IPR001764">
    <property type="entry name" value="Glyco_hydro_3_N"/>
</dbReference>
<gene>
    <name evidence="8" type="ORF">SANBI_002950</name>
</gene>
<evidence type="ECO:0000313" key="8">
    <source>
        <dbReference type="EMBL" id="WPF81644.1"/>
    </source>
</evidence>
<dbReference type="Gene3D" id="3.20.20.300">
    <property type="entry name" value="Glycoside hydrolase, family 3, N-terminal domain"/>
    <property type="match status" value="1"/>
</dbReference>
<comment type="catalytic activity">
    <reaction evidence="1">
        <text>Hydrolysis of terminal non-reducing N-acetyl-D-hexosamine residues in N-acetyl-beta-D-hexosaminides.</text>
        <dbReference type="EC" id="3.2.1.52"/>
    </reaction>
</comment>
<reference evidence="9" key="1">
    <citation type="submission" date="2023-11" db="EMBL/GenBank/DDBJ databases">
        <authorList>
            <person name="Helweg L.P."/>
            <person name="Kiel A."/>
            <person name="Hitz F."/>
            <person name="Ruckert-Reed C."/>
            <person name="Busche T."/>
            <person name="Kaltschmidt B."/>
            <person name="Kaltschmidt C."/>
        </authorList>
    </citation>
    <scope>NUCLEOTIDE SEQUENCE [LARGE SCALE GENOMIC DNA]</scope>
    <source>
        <strain evidence="9">4.1</strain>
    </source>
</reference>
<feature type="compositionally biased region" description="Low complexity" evidence="6">
    <location>
        <begin position="30"/>
        <end position="50"/>
    </location>
</feature>
<dbReference type="KEGG" id="sbil:SANBI_002950"/>
<feature type="region of interest" description="Disordered" evidence="6">
    <location>
        <begin position="1"/>
        <end position="50"/>
    </location>
</feature>
<dbReference type="Proteomes" id="UP001304340">
    <property type="component" value="Chromosome"/>
</dbReference>
<feature type="region of interest" description="Disordered" evidence="6">
    <location>
        <begin position="82"/>
        <end position="109"/>
    </location>
</feature>
<dbReference type="GO" id="GO:0009254">
    <property type="term" value="P:peptidoglycan turnover"/>
    <property type="evidence" value="ECO:0007669"/>
    <property type="project" value="TreeGrafter"/>
</dbReference>
<feature type="domain" description="Glycoside hydrolase family 3 N-terminal" evidence="7">
    <location>
        <begin position="113"/>
        <end position="413"/>
    </location>
</feature>
<name>A0AAF0Z6K4_9MICO</name>
<dbReference type="PANTHER" id="PTHR30480:SF13">
    <property type="entry name" value="BETA-HEXOSAMINIDASE"/>
    <property type="match status" value="1"/>
</dbReference>
<dbReference type="InterPro" id="IPR050226">
    <property type="entry name" value="NagZ_Beta-hexosaminidase"/>
</dbReference>
<dbReference type="EC" id="3.2.1.52" evidence="3"/>
<comment type="similarity">
    <text evidence="2">Belongs to the glycosyl hydrolase 3 family.</text>
</comment>
<evidence type="ECO:0000256" key="4">
    <source>
        <dbReference type="ARBA" id="ARBA00022801"/>
    </source>
</evidence>
<evidence type="ECO:0000256" key="1">
    <source>
        <dbReference type="ARBA" id="ARBA00001231"/>
    </source>
</evidence>
<dbReference type="SUPFAM" id="SSF51445">
    <property type="entry name" value="(Trans)glycosidases"/>
    <property type="match status" value="1"/>
</dbReference>
<evidence type="ECO:0000256" key="3">
    <source>
        <dbReference type="ARBA" id="ARBA00012663"/>
    </source>
</evidence>
<proteinExistence type="inferred from homology"/>
<evidence type="ECO:0000256" key="6">
    <source>
        <dbReference type="SAM" id="MobiDB-lite"/>
    </source>
</evidence>
<accession>A0AAF0Z6K4</accession>
<evidence type="ECO:0000259" key="7">
    <source>
        <dbReference type="Pfam" id="PF00933"/>
    </source>
</evidence>
<keyword evidence="4" id="KW-0378">Hydrolase</keyword>
<sequence length="635" mass="64296">MTQHTGTAQTGPSSTRGAASAPSEPGPAGPGDVLGSDDAVDASDAVASDDAVATVDSVDGWDDARLVGQLFSLAVGTHSARGITVDEPDSPDDSVTTADGGHPAATDGVRRTPVDALADLVAARHIGGVCYFPETAEGDSPDAIRHLVRRLQQVASAPLLVSADQENGTVSRLRQGSTRLPSAQALAAADDVALTEEVARTSGTELRATGIRHAFAPVADLAVEPRNPVIGVRSPGADPQAAARQVSATVRGLAAAGVASTLKHFPGHGSTTVDSHLGLPVLELTRDAWERQERAVFAAGIAAGADAVMIGHLVFPAVDAGTPATYSRAVVTGELREALGFDGVIVTDALDMAGAQLADGPGAGAVAALAAGVDQLLMPGDPEAAIDAVLAALADDVLSRDALRDSARRILRLKERLGLTGDGIDVEAPLATPQHAITAERAARASLVWRDPSTTWVLGAGTPGSRVLVVGLRTDPQLRGVDVSAVLADRLGAAGAQVWTESLDDDPDTIVAAATRGFGGATPDVLVVATRDAWRDPEQSRHLARLLALATETGAQVCVVATRSPSDSALVPDGVPLLLTFGDVAPSARAAGGALAGAAAVTGVLPVDLVGADGQVVPRHTSPATPPHPSEEPRS</sequence>
<evidence type="ECO:0000313" key="9">
    <source>
        <dbReference type="Proteomes" id="UP001304340"/>
    </source>
</evidence>
<protein>
    <recommendedName>
        <fullName evidence="3">beta-N-acetylhexosaminidase</fullName>
        <ecNumber evidence="3">3.2.1.52</ecNumber>
    </recommendedName>
</protein>
<keyword evidence="5" id="KW-0326">Glycosidase</keyword>
<evidence type="ECO:0000256" key="2">
    <source>
        <dbReference type="ARBA" id="ARBA00005336"/>
    </source>
</evidence>
<dbReference type="GO" id="GO:0005975">
    <property type="term" value="P:carbohydrate metabolic process"/>
    <property type="evidence" value="ECO:0007669"/>
    <property type="project" value="InterPro"/>
</dbReference>